<evidence type="ECO:0000256" key="4">
    <source>
        <dbReference type="ARBA" id="ARBA00022737"/>
    </source>
</evidence>
<feature type="domain" description="C2H2-type" evidence="13">
    <location>
        <begin position="387"/>
        <end position="414"/>
    </location>
</feature>
<feature type="domain" description="C2H2-type" evidence="13">
    <location>
        <begin position="359"/>
        <end position="386"/>
    </location>
</feature>
<evidence type="ECO:0000256" key="9">
    <source>
        <dbReference type="ARBA" id="ARBA00023163"/>
    </source>
</evidence>
<keyword evidence="10" id="KW-0539">Nucleus</keyword>
<feature type="region of interest" description="Disordered" evidence="12">
    <location>
        <begin position="519"/>
        <end position="545"/>
    </location>
</feature>
<dbReference type="SUPFAM" id="SSF57667">
    <property type="entry name" value="beta-beta-alpha zinc fingers"/>
    <property type="match status" value="5"/>
</dbReference>
<dbReference type="CDD" id="cd07936">
    <property type="entry name" value="SCAN"/>
    <property type="match status" value="1"/>
</dbReference>
<dbReference type="PANTHER" id="PTHR24393">
    <property type="entry name" value="ZINC FINGER PROTEIN"/>
    <property type="match status" value="1"/>
</dbReference>
<evidence type="ECO:0000256" key="11">
    <source>
        <dbReference type="PROSITE-ProRule" id="PRU00042"/>
    </source>
</evidence>
<evidence type="ECO:0000256" key="3">
    <source>
        <dbReference type="ARBA" id="ARBA00022723"/>
    </source>
</evidence>
<keyword evidence="16" id="KW-1185">Reference proteome</keyword>
<dbReference type="InterPro" id="IPR013087">
    <property type="entry name" value="Znf_C2H2_type"/>
</dbReference>
<feature type="domain" description="SCAN box" evidence="14">
    <location>
        <begin position="52"/>
        <end position="130"/>
    </location>
</feature>
<evidence type="ECO:0000256" key="12">
    <source>
        <dbReference type="SAM" id="MobiDB-lite"/>
    </source>
</evidence>
<dbReference type="FunFam" id="3.30.160.60:FF:000065">
    <property type="entry name" value="B-cell CLL/lymphoma 6, member B"/>
    <property type="match status" value="1"/>
</dbReference>
<keyword evidence="9" id="KW-0804">Transcription</keyword>
<feature type="domain" description="C2H2-type" evidence="13">
    <location>
        <begin position="275"/>
        <end position="302"/>
    </location>
</feature>
<dbReference type="SMART" id="SM00431">
    <property type="entry name" value="SCAN"/>
    <property type="match status" value="1"/>
</dbReference>
<comment type="subcellular location">
    <subcellularLocation>
        <location evidence="1">Nucleus</location>
    </subcellularLocation>
</comment>
<dbReference type="InterPro" id="IPR038269">
    <property type="entry name" value="SCAN_sf"/>
</dbReference>
<evidence type="ECO:0000256" key="2">
    <source>
        <dbReference type="ARBA" id="ARBA00006991"/>
    </source>
</evidence>
<feature type="domain" description="C2H2-type" evidence="13">
    <location>
        <begin position="443"/>
        <end position="470"/>
    </location>
</feature>
<feature type="domain" description="C2H2-type" evidence="13">
    <location>
        <begin position="471"/>
        <end position="498"/>
    </location>
</feature>
<dbReference type="Gene3D" id="1.10.4020.10">
    <property type="entry name" value="DNA breaking-rejoining enzymes"/>
    <property type="match status" value="1"/>
</dbReference>
<dbReference type="GO" id="GO:0000978">
    <property type="term" value="F:RNA polymerase II cis-regulatory region sequence-specific DNA binding"/>
    <property type="evidence" value="ECO:0007669"/>
    <property type="project" value="TreeGrafter"/>
</dbReference>
<dbReference type="PROSITE" id="PS50157">
    <property type="entry name" value="ZINC_FINGER_C2H2_2"/>
    <property type="match status" value="9"/>
</dbReference>
<name>A0A8C5SFC3_LATLA</name>
<proteinExistence type="inferred from homology"/>
<sequence>MFGVCQWPRLKPAFRAEGQQALSGKNTRGKKACGRVKTIFLHESSPSTELHRQRFRQFSYQEAEGPREACGRLRELCHCWLEPECRTKEQIVEQLILEQFLIVLPQDIQNQVRERSPETCAQAVALAEGFVLRQQEDKQQEEQVRPVCSRTSMMKPAHLFSHLLGIKRKEVVPPLMKKDCLFSYLTSFQLLKPQVSKTGCRSWNTEKKQNGKYNLYYTGSPQLTTVHLVTIQSYNSVNLASRTEKLEQQPLESKEERNVAVHPVSGGTQRREKSHICNECGKSFTRPSDLAKHLNVHTGERPYLCVECGKSFSQLSHLTRHQKIHSGEKPHICSECGDTFSQRAYLVSHQRSHSGEQPYHCSYCQKCFSHQSALKIHERNHMGQKPYACTDCGKRFVSSSSLTTHRRIHTGEKPHACGVCGKRFIQHSNLVSHQRTHSGEKPFSCKVCSRKFAYPSDLTRHQKIHTGEKPYACDECDRRFTRLSDLITHQRIHTGEKPYRCLECGRRFRQRGVLVKHQRCHSKENPKGSEALQSSEAQIKSQDQSFHRTKNQLFSIPLLLTKK</sequence>
<reference evidence="15" key="1">
    <citation type="submission" date="2025-08" db="UniProtKB">
        <authorList>
            <consortium name="Ensembl"/>
        </authorList>
    </citation>
    <scope>IDENTIFICATION</scope>
</reference>
<dbReference type="PROSITE" id="PS50804">
    <property type="entry name" value="SCAN_BOX"/>
    <property type="match status" value="1"/>
</dbReference>
<evidence type="ECO:0000313" key="16">
    <source>
        <dbReference type="Proteomes" id="UP000694406"/>
    </source>
</evidence>
<dbReference type="Gene3D" id="3.30.160.60">
    <property type="entry name" value="Classic Zinc Finger"/>
    <property type="match status" value="9"/>
</dbReference>
<organism evidence="15 16">
    <name type="scientific">Laticauda laticaudata</name>
    <name type="common">Blue-ringed sea krait</name>
    <name type="synonym">Blue-lipped sea krait</name>
    <dbReference type="NCBI Taxonomy" id="8630"/>
    <lineage>
        <taxon>Eukaryota</taxon>
        <taxon>Metazoa</taxon>
        <taxon>Chordata</taxon>
        <taxon>Craniata</taxon>
        <taxon>Vertebrata</taxon>
        <taxon>Euteleostomi</taxon>
        <taxon>Lepidosauria</taxon>
        <taxon>Squamata</taxon>
        <taxon>Bifurcata</taxon>
        <taxon>Unidentata</taxon>
        <taxon>Episquamata</taxon>
        <taxon>Toxicofera</taxon>
        <taxon>Serpentes</taxon>
        <taxon>Colubroidea</taxon>
        <taxon>Elapidae</taxon>
        <taxon>Laticaudinae</taxon>
        <taxon>Laticauda</taxon>
    </lineage>
</organism>
<feature type="domain" description="C2H2-type" evidence="13">
    <location>
        <begin position="303"/>
        <end position="330"/>
    </location>
</feature>
<evidence type="ECO:0000256" key="5">
    <source>
        <dbReference type="ARBA" id="ARBA00022771"/>
    </source>
</evidence>
<evidence type="ECO:0000256" key="8">
    <source>
        <dbReference type="ARBA" id="ARBA00023125"/>
    </source>
</evidence>
<evidence type="ECO:0000313" key="15">
    <source>
        <dbReference type="Ensembl" id="ENSLLTP00000017538.1"/>
    </source>
</evidence>
<accession>A0A8C5SFC3</accession>
<dbReference type="SMART" id="SM00355">
    <property type="entry name" value="ZnF_C2H2"/>
    <property type="match status" value="9"/>
</dbReference>
<evidence type="ECO:0000256" key="10">
    <source>
        <dbReference type="ARBA" id="ARBA00023242"/>
    </source>
</evidence>
<keyword evidence="8" id="KW-0238">DNA-binding</keyword>
<dbReference type="PROSITE" id="PS00028">
    <property type="entry name" value="ZINC_FINGER_C2H2_1"/>
    <property type="match status" value="9"/>
</dbReference>
<dbReference type="GO" id="GO:0001228">
    <property type="term" value="F:DNA-binding transcription activator activity, RNA polymerase II-specific"/>
    <property type="evidence" value="ECO:0007669"/>
    <property type="project" value="TreeGrafter"/>
</dbReference>
<keyword evidence="4" id="KW-0677">Repeat</keyword>
<dbReference type="InterPro" id="IPR036236">
    <property type="entry name" value="Znf_C2H2_sf"/>
</dbReference>
<dbReference type="Pfam" id="PF02023">
    <property type="entry name" value="SCAN"/>
    <property type="match status" value="1"/>
</dbReference>
<dbReference type="FunFam" id="3.30.160.60:FF:000933">
    <property type="entry name" value="zinc finger protein 771"/>
    <property type="match status" value="1"/>
</dbReference>
<protein>
    <submittedName>
        <fullName evidence="15">Uncharacterized protein</fullName>
    </submittedName>
</protein>
<evidence type="ECO:0000259" key="13">
    <source>
        <dbReference type="PROSITE" id="PS50157"/>
    </source>
</evidence>
<dbReference type="FunFam" id="3.30.160.60:FF:002343">
    <property type="entry name" value="Zinc finger protein 33A"/>
    <property type="match status" value="2"/>
</dbReference>
<dbReference type="FunFam" id="3.30.160.60:FF:003000">
    <property type="entry name" value="Zinc finger and SCAN domain-containing 20"/>
    <property type="match status" value="1"/>
</dbReference>
<reference evidence="15" key="2">
    <citation type="submission" date="2025-09" db="UniProtKB">
        <authorList>
            <consortium name="Ensembl"/>
        </authorList>
    </citation>
    <scope>IDENTIFICATION</scope>
</reference>
<dbReference type="PANTHER" id="PTHR24393:SF158">
    <property type="entry name" value="C2H2-TYPE DOMAIN-CONTAINING PROTEIN"/>
    <property type="match status" value="1"/>
</dbReference>
<feature type="domain" description="C2H2-type" evidence="13">
    <location>
        <begin position="499"/>
        <end position="526"/>
    </location>
</feature>
<dbReference type="SUPFAM" id="SSF47353">
    <property type="entry name" value="Retrovirus capsid dimerization domain-like"/>
    <property type="match status" value="1"/>
</dbReference>
<dbReference type="AlphaFoldDB" id="A0A8C5SFC3"/>
<comment type="similarity">
    <text evidence="2">Belongs to the krueppel C2H2-type zinc-finger protein family.</text>
</comment>
<keyword evidence="7" id="KW-0805">Transcription regulation</keyword>
<dbReference type="InterPro" id="IPR003309">
    <property type="entry name" value="SCAN_dom"/>
</dbReference>
<dbReference type="FunFam" id="3.30.160.60:FF:001954">
    <property type="entry name" value="Zinc finger protein 787"/>
    <property type="match status" value="1"/>
</dbReference>
<dbReference type="FunFam" id="1.10.4020.10:FF:000001">
    <property type="entry name" value="zinc finger protein 263 isoform X1"/>
    <property type="match status" value="1"/>
</dbReference>
<dbReference type="Proteomes" id="UP000694406">
    <property type="component" value="Unplaced"/>
</dbReference>
<feature type="domain" description="C2H2-type" evidence="13">
    <location>
        <begin position="331"/>
        <end position="358"/>
    </location>
</feature>
<evidence type="ECO:0000259" key="14">
    <source>
        <dbReference type="PROSITE" id="PS50804"/>
    </source>
</evidence>
<dbReference type="FunFam" id="3.30.160.60:FF:003519">
    <property type="match status" value="1"/>
</dbReference>
<dbReference type="FunFam" id="3.30.160.60:FF:001442">
    <property type="entry name" value="zinc finger protein 696"/>
    <property type="match status" value="1"/>
</dbReference>
<feature type="compositionally biased region" description="Polar residues" evidence="12">
    <location>
        <begin position="531"/>
        <end position="544"/>
    </location>
</feature>
<evidence type="ECO:0000256" key="1">
    <source>
        <dbReference type="ARBA" id="ARBA00004123"/>
    </source>
</evidence>
<dbReference type="FunFam" id="3.30.160.60:FF:002716">
    <property type="entry name" value="Zinc finger protein 212"/>
    <property type="match status" value="1"/>
</dbReference>
<dbReference type="GO" id="GO:0005634">
    <property type="term" value="C:nucleus"/>
    <property type="evidence" value="ECO:0007669"/>
    <property type="project" value="UniProtKB-SubCell"/>
</dbReference>
<feature type="domain" description="C2H2-type" evidence="13">
    <location>
        <begin position="415"/>
        <end position="442"/>
    </location>
</feature>
<keyword evidence="5 11" id="KW-0863">Zinc-finger</keyword>
<dbReference type="GeneTree" id="ENSGT00940000154411"/>
<evidence type="ECO:0000256" key="7">
    <source>
        <dbReference type="ARBA" id="ARBA00023015"/>
    </source>
</evidence>
<dbReference type="Ensembl" id="ENSLLTT00000018189.1">
    <property type="protein sequence ID" value="ENSLLTP00000017538.1"/>
    <property type="gene ID" value="ENSLLTG00000013302.1"/>
</dbReference>
<keyword evidence="6" id="KW-0862">Zinc</keyword>
<keyword evidence="3" id="KW-0479">Metal-binding</keyword>
<evidence type="ECO:0000256" key="6">
    <source>
        <dbReference type="ARBA" id="ARBA00022833"/>
    </source>
</evidence>
<dbReference type="Pfam" id="PF00096">
    <property type="entry name" value="zf-C2H2"/>
    <property type="match status" value="8"/>
</dbReference>
<dbReference type="GO" id="GO:0008270">
    <property type="term" value="F:zinc ion binding"/>
    <property type="evidence" value="ECO:0007669"/>
    <property type="project" value="UniProtKB-KW"/>
</dbReference>